<evidence type="ECO:0000256" key="2">
    <source>
        <dbReference type="ARBA" id="ARBA00022525"/>
    </source>
</evidence>
<dbReference type="SMART" id="SM00110">
    <property type="entry name" value="C1Q"/>
    <property type="match status" value="1"/>
</dbReference>
<dbReference type="InterPro" id="IPR001073">
    <property type="entry name" value="C1q_dom"/>
</dbReference>
<protein>
    <recommendedName>
        <fullName evidence="6">C1q domain-containing protein</fullName>
    </recommendedName>
</protein>
<organism evidence="7 8">
    <name type="scientific">Daphnia sinensis</name>
    <dbReference type="NCBI Taxonomy" id="1820382"/>
    <lineage>
        <taxon>Eukaryota</taxon>
        <taxon>Metazoa</taxon>
        <taxon>Ecdysozoa</taxon>
        <taxon>Arthropoda</taxon>
        <taxon>Crustacea</taxon>
        <taxon>Branchiopoda</taxon>
        <taxon>Diplostraca</taxon>
        <taxon>Cladocera</taxon>
        <taxon>Anomopoda</taxon>
        <taxon>Daphniidae</taxon>
        <taxon>Daphnia</taxon>
        <taxon>Daphnia similis group</taxon>
    </lineage>
</organism>
<feature type="chain" id="PRO_5042201734" description="C1q domain-containing protein" evidence="5">
    <location>
        <begin position="23"/>
        <end position="319"/>
    </location>
</feature>
<dbReference type="PANTHER" id="PTHR22923">
    <property type="entry name" value="CEREBELLIN-RELATED"/>
    <property type="match status" value="1"/>
</dbReference>
<dbReference type="Proteomes" id="UP000820818">
    <property type="component" value="Linkage Group LG2"/>
</dbReference>
<dbReference type="InterPro" id="IPR008983">
    <property type="entry name" value="Tumour_necrosis_fac-like_dom"/>
</dbReference>
<evidence type="ECO:0000256" key="5">
    <source>
        <dbReference type="SAM" id="SignalP"/>
    </source>
</evidence>
<dbReference type="InterPro" id="IPR050822">
    <property type="entry name" value="Cerebellin_Synaptic_Org"/>
</dbReference>
<proteinExistence type="predicted"/>
<keyword evidence="2" id="KW-0964">Secreted</keyword>
<feature type="domain" description="C1q" evidence="6">
    <location>
        <begin position="171"/>
        <end position="317"/>
    </location>
</feature>
<feature type="coiled-coil region" evidence="4">
    <location>
        <begin position="72"/>
        <end position="99"/>
    </location>
</feature>
<dbReference type="Pfam" id="PF00386">
    <property type="entry name" value="C1q"/>
    <property type="match status" value="1"/>
</dbReference>
<feature type="signal peptide" evidence="5">
    <location>
        <begin position="1"/>
        <end position="22"/>
    </location>
</feature>
<evidence type="ECO:0000313" key="8">
    <source>
        <dbReference type="Proteomes" id="UP000820818"/>
    </source>
</evidence>
<evidence type="ECO:0000259" key="6">
    <source>
        <dbReference type="PROSITE" id="PS50871"/>
    </source>
</evidence>
<dbReference type="PROSITE" id="PS50871">
    <property type="entry name" value="C1Q"/>
    <property type="match status" value="1"/>
</dbReference>
<dbReference type="Gene3D" id="6.10.140.920">
    <property type="match status" value="1"/>
</dbReference>
<name>A0AAD5PXZ3_9CRUS</name>
<keyword evidence="3 5" id="KW-0732">Signal</keyword>
<evidence type="ECO:0000256" key="1">
    <source>
        <dbReference type="ARBA" id="ARBA00004613"/>
    </source>
</evidence>
<accession>A0AAD5PXZ3</accession>
<evidence type="ECO:0000313" key="7">
    <source>
        <dbReference type="EMBL" id="KAI9563567.1"/>
    </source>
</evidence>
<keyword evidence="8" id="KW-1185">Reference proteome</keyword>
<comment type="caution">
    <text evidence="7">The sequence shown here is derived from an EMBL/GenBank/DDBJ whole genome shotgun (WGS) entry which is preliminary data.</text>
</comment>
<dbReference type="EMBL" id="WJBH02000002">
    <property type="protein sequence ID" value="KAI9563567.1"/>
    <property type="molecule type" value="Genomic_DNA"/>
</dbReference>
<dbReference type="GO" id="GO:0005615">
    <property type="term" value="C:extracellular space"/>
    <property type="evidence" value="ECO:0007669"/>
    <property type="project" value="TreeGrafter"/>
</dbReference>
<reference evidence="7 8" key="1">
    <citation type="submission" date="2022-05" db="EMBL/GenBank/DDBJ databases">
        <title>A multi-omics perspective on studying reproductive biology in Daphnia sinensis.</title>
        <authorList>
            <person name="Jia J."/>
        </authorList>
    </citation>
    <scope>NUCLEOTIDE SEQUENCE [LARGE SCALE GENOMIC DNA]</scope>
    <source>
        <strain evidence="7 8">WSL</strain>
    </source>
</reference>
<sequence>MVRSYSIWIPIGILVLAWSASSTPTAPNLEDQFQQLRKEFIQFKEVMNEKEATFEAVLTELKAKDQQNSKIRELLANKINELEEKIAGLEAKTHEKIQQPGASPNGVNELKHQSRSINGMPSSCGDLQMIGHTWNGLYTVMGLRTVSTVYCDFTKSLDDPGFETRIGYTDTKSMPVYFYVQRETRYFNGGPMPFEIEQLNTGGFMDIASGKFTAPRPGIYFFSYTGIAAFPASTTPKSYLVVGLYLNGVGVGVSEANVSNNAEDEYEQLSLQATLHMNAGDQVWLGLMYASAGSYLHDDIRHFTHFNGWLLEEDISQAV</sequence>
<comment type="subcellular location">
    <subcellularLocation>
        <location evidence="1">Secreted</location>
    </subcellularLocation>
</comment>
<keyword evidence="4" id="KW-0175">Coiled coil</keyword>
<dbReference type="SUPFAM" id="SSF49842">
    <property type="entry name" value="TNF-like"/>
    <property type="match status" value="1"/>
</dbReference>
<dbReference type="AlphaFoldDB" id="A0AAD5PXZ3"/>
<dbReference type="PANTHER" id="PTHR22923:SF62">
    <property type="entry name" value="CVP18"/>
    <property type="match status" value="1"/>
</dbReference>
<evidence type="ECO:0000256" key="4">
    <source>
        <dbReference type="SAM" id="Coils"/>
    </source>
</evidence>
<evidence type="ECO:0000256" key="3">
    <source>
        <dbReference type="ARBA" id="ARBA00022729"/>
    </source>
</evidence>
<gene>
    <name evidence="7" type="ORF">GHT06_011031</name>
</gene>
<dbReference type="Gene3D" id="2.60.120.40">
    <property type="match status" value="1"/>
</dbReference>